<organism evidence="2 3">
    <name type="scientific">Brassica rapa subsp. trilocularis</name>
    <dbReference type="NCBI Taxonomy" id="1813537"/>
    <lineage>
        <taxon>Eukaryota</taxon>
        <taxon>Viridiplantae</taxon>
        <taxon>Streptophyta</taxon>
        <taxon>Embryophyta</taxon>
        <taxon>Tracheophyta</taxon>
        <taxon>Spermatophyta</taxon>
        <taxon>Magnoliopsida</taxon>
        <taxon>eudicotyledons</taxon>
        <taxon>Gunneridae</taxon>
        <taxon>Pentapetalae</taxon>
        <taxon>rosids</taxon>
        <taxon>malvids</taxon>
        <taxon>Brassicales</taxon>
        <taxon>Brassicaceae</taxon>
        <taxon>Brassiceae</taxon>
        <taxon>Brassica</taxon>
    </lineage>
</organism>
<feature type="non-terminal residue" evidence="2">
    <location>
        <position position="1"/>
    </location>
</feature>
<feature type="region of interest" description="Disordered" evidence="1">
    <location>
        <begin position="1"/>
        <end position="22"/>
    </location>
</feature>
<gene>
    <name evidence="2" type="primary">A03g503170.1_BraROA</name>
    <name evidence="2" type="ORF">IGI04_010676</name>
</gene>
<reference evidence="2 3" key="1">
    <citation type="submission" date="2021-03" db="EMBL/GenBank/DDBJ databases">
        <authorList>
            <person name="King G.J."/>
            <person name="Bancroft I."/>
            <person name="Baten A."/>
            <person name="Bloomfield J."/>
            <person name="Borpatragohain P."/>
            <person name="He Z."/>
            <person name="Irish N."/>
            <person name="Irwin J."/>
            <person name="Liu K."/>
            <person name="Mauleon R.P."/>
            <person name="Moore J."/>
            <person name="Morris R."/>
            <person name="Ostergaard L."/>
            <person name="Wang B."/>
            <person name="Wells R."/>
        </authorList>
    </citation>
    <scope>NUCLEOTIDE SEQUENCE [LARGE SCALE GENOMIC DNA]</scope>
    <source>
        <strain evidence="2">R-o-18</strain>
        <tissue evidence="2">Leaf</tissue>
    </source>
</reference>
<comment type="caution">
    <text evidence="2">The sequence shown here is derived from an EMBL/GenBank/DDBJ whole genome shotgun (WGS) entry which is preliminary data.</text>
</comment>
<dbReference type="Proteomes" id="UP000823674">
    <property type="component" value="Chromosome A03"/>
</dbReference>
<feature type="compositionally biased region" description="Basic and acidic residues" evidence="1">
    <location>
        <begin position="125"/>
        <end position="137"/>
    </location>
</feature>
<name>A0ABQ7N101_BRACM</name>
<dbReference type="EMBL" id="JADBGQ010000003">
    <property type="protein sequence ID" value="KAG5404557.1"/>
    <property type="molecule type" value="Genomic_DNA"/>
</dbReference>
<evidence type="ECO:0000313" key="2">
    <source>
        <dbReference type="EMBL" id="KAG5404557.1"/>
    </source>
</evidence>
<protein>
    <submittedName>
        <fullName evidence="2">Uncharacterized protein</fullName>
    </submittedName>
</protein>
<sequence length="163" mass="17796">SPELTDSTPSPPQTSSTQVNPKAESINRLLEISSVAIHHNHREEGFTRTITVNYGRASSVLRRRRHQSKPNPKRTGVDRARGASASRRQNQIAEQKTSLRLPQHDRAFTPATGPPQAALFQNSGKAEERGDESKVKIEGCNGGLRGSGDGTHAHAPADHRTRL</sequence>
<keyword evidence="3" id="KW-1185">Reference proteome</keyword>
<feature type="region of interest" description="Disordered" evidence="1">
    <location>
        <begin position="57"/>
        <end position="163"/>
    </location>
</feature>
<evidence type="ECO:0000313" key="3">
    <source>
        <dbReference type="Proteomes" id="UP000823674"/>
    </source>
</evidence>
<feature type="compositionally biased region" description="Basic and acidic residues" evidence="1">
    <location>
        <begin position="151"/>
        <end position="163"/>
    </location>
</feature>
<feature type="compositionally biased region" description="Gly residues" evidence="1">
    <location>
        <begin position="140"/>
        <end position="149"/>
    </location>
</feature>
<evidence type="ECO:0000256" key="1">
    <source>
        <dbReference type="SAM" id="MobiDB-lite"/>
    </source>
</evidence>
<feature type="compositionally biased region" description="Basic residues" evidence="1">
    <location>
        <begin position="61"/>
        <end position="72"/>
    </location>
</feature>
<feature type="compositionally biased region" description="Polar residues" evidence="1">
    <location>
        <begin position="86"/>
        <end position="100"/>
    </location>
</feature>
<proteinExistence type="predicted"/>
<accession>A0ABQ7N101</accession>